<dbReference type="EMBL" id="BSNL01000001">
    <property type="protein sequence ID" value="GLQ26028.1"/>
    <property type="molecule type" value="Genomic_DNA"/>
</dbReference>
<feature type="compositionally biased region" description="Polar residues" evidence="1">
    <location>
        <begin position="243"/>
        <end position="253"/>
    </location>
</feature>
<evidence type="ECO:0000313" key="3">
    <source>
        <dbReference type="EMBL" id="GLQ26028.1"/>
    </source>
</evidence>
<keyword evidence="2" id="KW-0472">Membrane</keyword>
<protein>
    <recommendedName>
        <fullName evidence="5">Type IV pilus biogenesis</fullName>
    </recommendedName>
</protein>
<dbReference type="SUPFAM" id="SSF53067">
    <property type="entry name" value="Actin-like ATPase domain"/>
    <property type="match status" value="1"/>
</dbReference>
<evidence type="ECO:0000256" key="2">
    <source>
        <dbReference type="SAM" id="Phobius"/>
    </source>
</evidence>
<name>A0ABQ5VG29_9RHOB</name>
<evidence type="ECO:0000313" key="4">
    <source>
        <dbReference type="Proteomes" id="UP001161388"/>
    </source>
</evidence>
<gene>
    <name evidence="3" type="ORF">GCM10007927_08310</name>
</gene>
<evidence type="ECO:0000256" key="1">
    <source>
        <dbReference type="SAM" id="MobiDB-lite"/>
    </source>
</evidence>
<keyword evidence="2" id="KW-0812">Transmembrane</keyword>
<dbReference type="Proteomes" id="UP001161388">
    <property type="component" value="Unassembled WGS sequence"/>
</dbReference>
<dbReference type="InterPro" id="IPR043129">
    <property type="entry name" value="ATPase_NBD"/>
</dbReference>
<comment type="caution">
    <text evidence="3">The sequence shown here is derived from an EMBL/GenBank/DDBJ whole genome shotgun (WGS) entry which is preliminary data.</text>
</comment>
<reference evidence="3" key="2">
    <citation type="submission" date="2023-01" db="EMBL/GenBank/DDBJ databases">
        <title>Draft genome sequence of Sulfitobacter pacificus strain NBRC 109915.</title>
        <authorList>
            <person name="Sun Q."/>
            <person name="Mori K."/>
        </authorList>
    </citation>
    <scope>NUCLEOTIDE SEQUENCE</scope>
    <source>
        <strain evidence="3">NBRC 109915</strain>
    </source>
</reference>
<feature type="region of interest" description="Disordered" evidence="1">
    <location>
        <begin position="386"/>
        <end position="420"/>
    </location>
</feature>
<dbReference type="RefSeq" id="WP_284370859.1">
    <property type="nucleotide sequence ID" value="NZ_BSNL01000001.1"/>
</dbReference>
<accession>A0ABQ5VG29</accession>
<feature type="compositionally biased region" description="Low complexity" evidence="1">
    <location>
        <begin position="276"/>
        <end position="296"/>
    </location>
</feature>
<keyword evidence="4" id="KW-1185">Reference proteome</keyword>
<reference evidence="3" key="1">
    <citation type="journal article" date="2014" name="Int. J. Syst. Evol. Microbiol.">
        <title>Complete genome of a new Firmicutes species belonging to the dominant human colonic microbiota ('Ruminococcus bicirculans') reveals two chromosomes and a selective capacity to utilize plant glucans.</title>
        <authorList>
            <consortium name="NISC Comparative Sequencing Program"/>
            <person name="Wegmann U."/>
            <person name="Louis P."/>
            <person name="Goesmann A."/>
            <person name="Henrissat B."/>
            <person name="Duncan S.H."/>
            <person name="Flint H.J."/>
        </authorList>
    </citation>
    <scope>NUCLEOTIDE SEQUENCE</scope>
    <source>
        <strain evidence="3">NBRC 109915</strain>
    </source>
</reference>
<keyword evidence="2" id="KW-1133">Transmembrane helix</keyword>
<proteinExistence type="predicted"/>
<sequence>MKPSFALSLSVDGIRLLHRAVGGWRIVGDVALDAGDMAAELAVLRKTASDLEPGALHSKLLLPNEQIKYLTIDTPGFDTAARRAAAVFALDGATPYAVDDLVIDCSVDGDHTHIAAVAKETLEEAESFARDHRFNPVSFAATPGDQPYVGEPFFGQTEDCETFLQPGETVTPDDVAVKIVTTPRVTPPEGATEAAASKDPTPAQDVAPMAVEATPEAAEPKFDQTEEAPAGSAPAAKVESKTAKATATLSEKSGPSEETAPSENIASREINPPLDKPATPDKAAASDPTAASKAATPVEQPAAQEKTPLSKIDLPPEKAAPPLVGFASRRGPEAATPPKLDGVQRDRIAAADVSVSSGHIAIEPETIAPTPAAELPADVMAAPSADRTSGFLSRRSSKTQGAKAKKAAAHPPVAGTEEASESERMTIFGARKSQVGGKPRFLGLILTAALLMFLAGVAAWASVFLDDGMRLSRLFGQRAEPQVASAPPAVVAEPETAPEVQLAALETSLSEEDAAVLDALREPVQPAVPAAPTKAEVEARYATTGIWPLAPQVPPEPAGLINIEDLYLTSIDPVSTTTDAVALPNGASFGTDIVLAALSSPAAAGTAFKLDANGLVVATATGALSPDGYTVFLGKPPLVPPAIPARFQTTPEETAVQDALAAARPKPRPADLVEKTERAQLDGLTRSELAGYRPALRPTSLQQKAAAQAAVQEAPTVKPINVDGAIALALATPNPIENATKFAVRASVRPDVRPRNFSRIVKRAQKAKPDPAVRVASAATIAPRSVTPKIPSSASVAKRATVKNALNLRKVNLIGVYGKPSSRRALVRLGNGRYQKVVVGDRIDGGRVSAIGESELRYKKRGRDLVLKMPR</sequence>
<feature type="transmembrane region" description="Helical" evidence="2">
    <location>
        <begin position="441"/>
        <end position="465"/>
    </location>
</feature>
<evidence type="ECO:0008006" key="5">
    <source>
        <dbReference type="Google" id="ProtNLM"/>
    </source>
</evidence>
<organism evidence="3 4">
    <name type="scientific">Sulfitobacter pacificus</name>
    <dbReference type="NCBI Taxonomy" id="1499314"/>
    <lineage>
        <taxon>Bacteria</taxon>
        <taxon>Pseudomonadati</taxon>
        <taxon>Pseudomonadota</taxon>
        <taxon>Alphaproteobacteria</taxon>
        <taxon>Rhodobacterales</taxon>
        <taxon>Roseobacteraceae</taxon>
        <taxon>Sulfitobacter</taxon>
    </lineage>
</organism>
<feature type="region of interest" description="Disordered" evidence="1">
    <location>
        <begin position="182"/>
        <end position="340"/>
    </location>
</feature>